<dbReference type="Pfam" id="PF07719">
    <property type="entry name" value="TPR_2"/>
    <property type="match status" value="1"/>
</dbReference>
<feature type="repeat" description="TPR" evidence="3">
    <location>
        <begin position="299"/>
        <end position="332"/>
    </location>
</feature>
<evidence type="ECO:0000256" key="1">
    <source>
        <dbReference type="ARBA" id="ARBA00022737"/>
    </source>
</evidence>
<dbReference type="InterPro" id="IPR011990">
    <property type="entry name" value="TPR-like_helical_dom_sf"/>
</dbReference>
<dbReference type="PANTHER" id="PTHR44943">
    <property type="entry name" value="CELLULOSE SYNTHASE OPERON PROTEIN C"/>
    <property type="match status" value="1"/>
</dbReference>
<dbReference type="AlphaFoldDB" id="A0A1G8G2Y4"/>
<dbReference type="InterPro" id="IPR051685">
    <property type="entry name" value="Ycf3/AcsC/BcsC/TPR_MFPF"/>
</dbReference>
<dbReference type="SMART" id="SM00028">
    <property type="entry name" value="TPR"/>
    <property type="match status" value="4"/>
</dbReference>
<evidence type="ECO:0000256" key="3">
    <source>
        <dbReference type="PROSITE-ProRule" id="PRU00339"/>
    </source>
</evidence>
<dbReference type="PROSITE" id="PS50293">
    <property type="entry name" value="TPR_REGION"/>
    <property type="match status" value="1"/>
</dbReference>
<protein>
    <submittedName>
        <fullName evidence="4">Tetratricopeptide repeat-containing protein</fullName>
    </submittedName>
</protein>
<sequence length="423" mass="47411">MNKGYVYLLSALMVSGLTMAQKKELKDAEKAVKKGNVVEANAALKAVEAVLGNASDAEKAQFYGLKGNLAYAQIQKDVDVDNNVDAIIESFRKLNEFETNKGSKVVKLANEEVTAVATKVVGQAIEDNSSQNYKGATRRFNQAYELNPKDTVYLYYAASTAINSKDYETATKNYKKLIDLGYNGSESYYTAVEKTSGQVQSFGKDSKMRDLMVKQGTHTDPKFVKEDSKRPEIVKNLALIYYQEGKYDEAEKAIAEARKSNPNDMNLLLTHMDLYLKSNNMGKYEELAKEALSKNPNDDVLLYNLGVTSFQAGKYDQARKYYEDAIRVNPKSENAYLNMAFLKLQPDQDITNQMNSLGLSAADNKKYEALQKQKHAIYKDAMNDLEKVISINPENESAVTTLKNIYRALEMNDKLKALEAKSK</sequence>
<dbReference type="PROSITE" id="PS50005">
    <property type="entry name" value="TPR"/>
    <property type="match status" value="2"/>
</dbReference>
<dbReference type="PANTHER" id="PTHR44943:SF8">
    <property type="entry name" value="TPR REPEAT-CONTAINING PROTEIN MJ0263"/>
    <property type="match status" value="1"/>
</dbReference>
<dbReference type="SUPFAM" id="SSF48452">
    <property type="entry name" value="TPR-like"/>
    <property type="match status" value="1"/>
</dbReference>
<dbReference type="Proteomes" id="UP000243588">
    <property type="component" value="Unassembled WGS sequence"/>
</dbReference>
<name>A0A1G8G2Y4_9FLAO</name>
<feature type="repeat" description="TPR" evidence="3">
    <location>
        <begin position="231"/>
        <end position="264"/>
    </location>
</feature>
<evidence type="ECO:0000313" key="4">
    <source>
        <dbReference type="EMBL" id="SDH88763.1"/>
    </source>
</evidence>
<dbReference type="RefSeq" id="WP_090410012.1">
    <property type="nucleotide sequence ID" value="NZ_FNDQ01000022.1"/>
</dbReference>
<gene>
    <name evidence="4" type="ORF">SAMN05421818_12211</name>
</gene>
<evidence type="ECO:0000256" key="2">
    <source>
        <dbReference type="ARBA" id="ARBA00022803"/>
    </source>
</evidence>
<proteinExistence type="predicted"/>
<dbReference type="Pfam" id="PF00515">
    <property type="entry name" value="TPR_1"/>
    <property type="match status" value="1"/>
</dbReference>
<reference evidence="5" key="1">
    <citation type="submission" date="2016-10" db="EMBL/GenBank/DDBJ databases">
        <authorList>
            <person name="Varghese N."/>
            <person name="Submissions S."/>
        </authorList>
    </citation>
    <scope>NUCLEOTIDE SEQUENCE [LARGE SCALE GENOMIC DNA]</scope>
    <source>
        <strain evidence="5">DSM 23313</strain>
    </source>
</reference>
<keyword evidence="5" id="KW-1185">Reference proteome</keyword>
<keyword evidence="2 3" id="KW-0802">TPR repeat</keyword>
<accession>A0A1G8G2Y4</accession>
<dbReference type="InterPro" id="IPR019734">
    <property type="entry name" value="TPR_rpt"/>
</dbReference>
<dbReference type="EMBL" id="FNDQ01000022">
    <property type="protein sequence ID" value="SDH88763.1"/>
    <property type="molecule type" value="Genomic_DNA"/>
</dbReference>
<organism evidence="4 5">
    <name type="scientific">Myroides phaeus</name>
    <dbReference type="NCBI Taxonomy" id="702745"/>
    <lineage>
        <taxon>Bacteria</taxon>
        <taxon>Pseudomonadati</taxon>
        <taxon>Bacteroidota</taxon>
        <taxon>Flavobacteriia</taxon>
        <taxon>Flavobacteriales</taxon>
        <taxon>Flavobacteriaceae</taxon>
        <taxon>Myroides</taxon>
    </lineage>
</organism>
<dbReference type="STRING" id="702745.SAMN05421818_12211"/>
<evidence type="ECO:0000313" key="5">
    <source>
        <dbReference type="Proteomes" id="UP000243588"/>
    </source>
</evidence>
<dbReference type="Gene3D" id="1.25.40.10">
    <property type="entry name" value="Tetratricopeptide repeat domain"/>
    <property type="match status" value="3"/>
</dbReference>
<keyword evidence="1" id="KW-0677">Repeat</keyword>
<dbReference type="InterPro" id="IPR013105">
    <property type="entry name" value="TPR_2"/>
</dbReference>